<dbReference type="Proteomes" id="UP000272942">
    <property type="component" value="Unassembled WGS sequence"/>
</dbReference>
<dbReference type="GO" id="GO:0006355">
    <property type="term" value="P:regulation of DNA-templated transcription"/>
    <property type="evidence" value="ECO:0007669"/>
    <property type="project" value="InterPro"/>
</dbReference>
<evidence type="ECO:0000313" key="2">
    <source>
        <dbReference type="EMBL" id="VDP18874.1"/>
    </source>
</evidence>
<dbReference type="InterPro" id="IPR026741">
    <property type="entry name" value="SNO"/>
</dbReference>
<dbReference type="GO" id="GO:0031490">
    <property type="term" value="F:chromatin DNA binding"/>
    <property type="evidence" value="ECO:0007669"/>
    <property type="project" value="TreeGrafter"/>
</dbReference>
<evidence type="ECO:0000259" key="1">
    <source>
        <dbReference type="Pfam" id="PF13872"/>
    </source>
</evidence>
<feature type="domain" description="Strawberry notch AAA" evidence="1">
    <location>
        <begin position="17"/>
        <end position="142"/>
    </location>
</feature>
<gene>
    <name evidence="2" type="ORF">ECPE_LOCUS112</name>
</gene>
<keyword evidence="3" id="KW-1185">Reference proteome</keyword>
<sequence>MVVCSALCCLIVKLGSKHPDPVVESSSLSSVVPPEVHYQITLPDEVIDRGCLSALQLEAVVYACQRHECILPNGQRAGFLIGDGAGVGKGRTIAGILYENYIRHRKKAIWLSVSNDLKVDAERDLRDVGLGRIKVHSLNKVSGLCGPYGILMRMWMALHSSEFGHCTTIDDRFRGPTPSSVLASNLSRWTLLSADMLIKVCLGRTLRTLKIHNRAHAKFISTCESCTLYWAHPHVANPTDPTSELLKEVKSLTKKPSKVIIVLVIYNN</sequence>
<evidence type="ECO:0000313" key="4">
    <source>
        <dbReference type="WBParaSite" id="ECPE_0000011101-mRNA-1"/>
    </source>
</evidence>
<dbReference type="GO" id="GO:0042393">
    <property type="term" value="F:histone binding"/>
    <property type="evidence" value="ECO:0007669"/>
    <property type="project" value="TreeGrafter"/>
</dbReference>
<reference evidence="4" key="1">
    <citation type="submission" date="2016-06" db="UniProtKB">
        <authorList>
            <consortium name="WormBaseParasite"/>
        </authorList>
    </citation>
    <scope>IDENTIFICATION</scope>
</reference>
<proteinExistence type="predicted"/>
<dbReference type="PANTHER" id="PTHR12706">
    <property type="entry name" value="STRAWBERRY NOTCH-RELATED"/>
    <property type="match status" value="1"/>
</dbReference>
<dbReference type="OrthoDB" id="6268312at2759"/>
<dbReference type="AlphaFoldDB" id="A0A182ZZH7"/>
<dbReference type="PANTHER" id="PTHR12706:SF30">
    <property type="entry name" value="PROTEIN STRAWBERRY NOTCH-RELATED"/>
    <property type="match status" value="1"/>
</dbReference>
<organism evidence="4">
    <name type="scientific">Echinostoma caproni</name>
    <dbReference type="NCBI Taxonomy" id="27848"/>
    <lineage>
        <taxon>Eukaryota</taxon>
        <taxon>Metazoa</taxon>
        <taxon>Spiralia</taxon>
        <taxon>Lophotrochozoa</taxon>
        <taxon>Platyhelminthes</taxon>
        <taxon>Trematoda</taxon>
        <taxon>Digenea</taxon>
        <taxon>Plagiorchiida</taxon>
        <taxon>Echinostomata</taxon>
        <taxon>Echinostomatoidea</taxon>
        <taxon>Echinostomatidae</taxon>
        <taxon>Echinostoma</taxon>
    </lineage>
</organism>
<reference evidence="2 3" key="2">
    <citation type="submission" date="2018-11" db="EMBL/GenBank/DDBJ databases">
        <authorList>
            <consortium name="Pathogen Informatics"/>
        </authorList>
    </citation>
    <scope>NUCLEOTIDE SEQUENCE [LARGE SCALE GENOMIC DNA]</scope>
    <source>
        <strain evidence="2 3">Egypt</strain>
    </source>
</reference>
<dbReference type="Pfam" id="PF13872">
    <property type="entry name" value="AAA_34"/>
    <property type="match status" value="1"/>
</dbReference>
<name>A0A182ZZH7_9TREM</name>
<dbReference type="WBParaSite" id="ECPE_0000011101-mRNA-1">
    <property type="protein sequence ID" value="ECPE_0000011101-mRNA-1"/>
    <property type="gene ID" value="ECPE_0000011101"/>
</dbReference>
<dbReference type="InterPro" id="IPR039187">
    <property type="entry name" value="SNO_AAA"/>
</dbReference>
<dbReference type="EMBL" id="UZAN01000295">
    <property type="protein sequence ID" value="VDP18874.1"/>
    <property type="molecule type" value="Genomic_DNA"/>
</dbReference>
<evidence type="ECO:0000313" key="3">
    <source>
        <dbReference type="Proteomes" id="UP000272942"/>
    </source>
</evidence>
<protein>
    <submittedName>
        <fullName evidence="4">AAA_34 domain-containing protein</fullName>
    </submittedName>
</protein>
<accession>A0A182ZZH7</accession>
<dbReference type="GO" id="GO:0005634">
    <property type="term" value="C:nucleus"/>
    <property type="evidence" value="ECO:0007669"/>
    <property type="project" value="TreeGrafter"/>
</dbReference>